<dbReference type="PROSITE" id="PS51509">
    <property type="entry name" value="PHOSPHAGEN_KINASE_N"/>
    <property type="match status" value="1"/>
</dbReference>
<dbReference type="GO" id="GO:0005739">
    <property type="term" value="C:mitochondrion"/>
    <property type="evidence" value="ECO:0007669"/>
    <property type="project" value="TreeGrafter"/>
</dbReference>
<organism evidence="3 4">
    <name type="scientific">Engystomops pustulosus</name>
    <name type="common">Tungara frog</name>
    <name type="synonym">Physalaemus pustulosus</name>
    <dbReference type="NCBI Taxonomy" id="76066"/>
    <lineage>
        <taxon>Eukaryota</taxon>
        <taxon>Metazoa</taxon>
        <taxon>Chordata</taxon>
        <taxon>Craniata</taxon>
        <taxon>Vertebrata</taxon>
        <taxon>Euteleostomi</taxon>
        <taxon>Amphibia</taxon>
        <taxon>Batrachia</taxon>
        <taxon>Anura</taxon>
        <taxon>Neobatrachia</taxon>
        <taxon>Hyloidea</taxon>
        <taxon>Leptodactylidae</taxon>
        <taxon>Leiuperinae</taxon>
        <taxon>Engystomops</taxon>
    </lineage>
</organism>
<keyword evidence="4" id="KW-1185">Reference proteome</keyword>
<dbReference type="GO" id="GO:0004111">
    <property type="term" value="F:creatine kinase activity"/>
    <property type="evidence" value="ECO:0007669"/>
    <property type="project" value="InterPro"/>
</dbReference>
<name>A0AAV7BSX5_ENGPU</name>
<reference evidence="3" key="1">
    <citation type="thesis" date="2020" institute="ProQuest LLC" country="789 East Eisenhower Parkway, Ann Arbor, MI, USA">
        <title>Comparative Genomics and Chromosome Evolution.</title>
        <authorList>
            <person name="Mudd A.B."/>
        </authorList>
    </citation>
    <scope>NUCLEOTIDE SEQUENCE</scope>
    <source>
        <strain evidence="3">237g6f4</strain>
        <tissue evidence="3">Blood</tissue>
    </source>
</reference>
<evidence type="ECO:0000259" key="2">
    <source>
        <dbReference type="PROSITE" id="PS51509"/>
    </source>
</evidence>
<sequence length="117" mass="12616">MASTFSRALFSRKSAGLLAMAGAGSLAAGYLISRDVISADTQKTRRLYPPSAEYPDLRKHYSSMASNLTPAIYAKLCNKSTPNGYTLDECIQPGVDNPGRPFIQSVGMIAGDEECYE</sequence>
<evidence type="ECO:0000313" key="3">
    <source>
        <dbReference type="EMBL" id="KAG8575446.1"/>
    </source>
</evidence>
<dbReference type="InterPro" id="IPR022413">
    <property type="entry name" value="ATP-guanido_PTrfase_N"/>
</dbReference>
<accession>A0AAV7BSX5</accession>
<dbReference type="AlphaFoldDB" id="A0AAV7BSX5"/>
<gene>
    <name evidence="3" type="ORF">GDO81_009559</name>
</gene>
<dbReference type="Gene3D" id="1.10.135.10">
    <property type="entry name" value="ATP:guanido phosphotransferase, N-terminal domain"/>
    <property type="match status" value="1"/>
</dbReference>
<proteinExistence type="inferred from homology"/>
<feature type="domain" description="Phosphagen kinase N-terminal" evidence="2">
    <location>
        <begin position="46"/>
        <end position="117"/>
    </location>
</feature>
<dbReference type="Pfam" id="PF02807">
    <property type="entry name" value="ATP-gua_PtransN"/>
    <property type="match status" value="1"/>
</dbReference>
<comment type="similarity">
    <text evidence="1">Belongs to the ATP:guanido phosphotransferase family.</text>
</comment>
<dbReference type="SUPFAM" id="SSF48034">
    <property type="entry name" value="Guanido kinase N-terminal domain"/>
    <property type="match status" value="1"/>
</dbReference>
<evidence type="ECO:0000256" key="1">
    <source>
        <dbReference type="PROSITE-ProRule" id="PRU00842"/>
    </source>
</evidence>
<dbReference type="InterPro" id="IPR036802">
    <property type="entry name" value="ATP-guanido_PTrfase_N_sf"/>
</dbReference>
<dbReference type="GO" id="GO:0046314">
    <property type="term" value="P:phosphocreatine biosynthetic process"/>
    <property type="evidence" value="ECO:0007669"/>
    <property type="project" value="InterPro"/>
</dbReference>
<feature type="non-terminal residue" evidence="3">
    <location>
        <position position="117"/>
    </location>
</feature>
<comment type="caution">
    <text evidence="3">The sequence shown here is derived from an EMBL/GenBank/DDBJ whole genome shotgun (WGS) entry which is preliminary data.</text>
</comment>
<dbReference type="PANTHER" id="PTHR11547">
    <property type="entry name" value="ARGININE OR CREATINE KINASE"/>
    <property type="match status" value="1"/>
</dbReference>
<dbReference type="EMBL" id="WNYA01000004">
    <property type="protein sequence ID" value="KAG8575446.1"/>
    <property type="molecule type" value="Genomic_DNA"/>
</dbReference>
<dbReference type="Proteomes" id="UP000824782">
    <property type="component" value="Unassembled WGS sequence"/>
</dbReference>
<evidence type="ECO:0000313" key="4">
    <source>
        <dbReference type="Proteomes" id="UP000824782"/>
    </source>
</evidence>
<protein>
    <recommendedName>
        <fullName evidence="2">Phosphagen kinase N-terminal domain-containing protein</fullName>
    </recommendedName>
</protein>
<dbReference type="PANTHER" id="PTHR11547:SF24">
    <property type="entry name" value="CREATINE KINASE U-TYPE, MITOCHONDRIAL"/>
    <property type="match status" value="1"/>
</dbReference>
<dbReference type="InterPro" id="IPR000749">
    <property type="entry name" value="ATP-guanido_PTrfase"/>
</dbReference>